<dbReference type="Pfam" id="PF00037">
    <property type="entry name" value="Fer4"/>
    <property type="match status" value="1"/>
</dbReference>
<dbReference type="InterPro" id="IPR051462">
    <property type="entry name" value="CBS_domain-containing"/>
</dbReference>
<dbReference type="AlphaFoldDB" id="A0AAQ4CUK6"/>
<organism evidence="5 6">
    <name type="scientific">Saccharolobus caldissimus</name>
    <dbReference type="NCBI Taxonomy" id="1702097"/>
    <lineage>
        <taxon>Archaea</taxon>
        <taxon>Thermoproteota</taxon>
        <taxon>Thermoprotei</taxon>
        <taxon>Sulfolobales</taxon>
        <taxon>Sulfolobaceae</taxon>
        <taxon>Saccharolobus</taxon>
    </lineage>
</organism>
<reference evidence="5 6" key="1">
    <citation type="journal article" date="2022" name="Microbiol. Resour. Announc.">
        <title>Complete Genome Sequence of the Hyperthermophilic and Acidophilic Archaeon Saccharolobus caldissimus Strain HS-3T.</title>
        <authorList>
            <person name="Sakai H.D."/>
            <person name="Kurosawa N."/>
        </authorList>
    </citation>
    <scope>NUCLEOTIDE SEQUENCE [LARGE SCALE GENOMIC DNA]</scope>
    <source>
        <strain evidence="5 6">JCM32116</strain>
    </source>
</reference>
<dbReference type="KEGG" id="scas:SACC_25040"/>
<dbReference type="Pfam" id="PF12800">
    <property type="entry name" value="Fer4_4"/>
    <property type="match status" value="1"/>
</dbReference>
<proteinExistence type="predicted"/>
<dbReference type="InterPro" id="IPR000644">
    <property type="entry name" value="CBS_dom"/>
</dbReference>
<evidence type="ECO:0000313" key="5">
    <source>
        <dbReference type="EMBL" id="BDB99487.1"/>
    </source>
</evidence>
<keyword evidence="6" id="KW-1185">Reference proteome</keyword>
<dbReference type="SUPFAM" id="SSF54862">
    <property type="entry name" value="4Fe-4S ferredoxins"/>
    <property type="match status" value="1"/>
</dbReference>
<name>A0AAQ4CUK6_9CREN</name>
<dbReference type="PROSITE" id="PS00198">
    <property type="entry name" value="4FE4S_FER_1"/>
    <property type="match status" value="1"/>
</dbReference>
<dbReference type="Gene3D" id="3.10.580.10">
    <property type="entry name" value="CBS-domain"/>
    <property type="match status" value="2"/>
</dbReference>
<evidence type="ECO:0000256" key="1">
    <source>
        <dbReference type="ARBA" id="ARBA00022737"/>
    </source>
</evidence>
<dbReference type="InterPro" id="IPR017900">
    <property type="entry name" value="4Fe4S_Fe_S_CS"/>
</dbReference>
<evidence type="ECO:0000259" key="3">
    <source>
        <dbReference type="PROSITE" id="PS51371"/>
    </source>
</evidence>
<dbReference type="RefSeq" id="WP_229569806.1">
    <property type="nucleotide sequence ID" value="NZ_AP025226.1"/>
</dbReference>
<keyword evidence="2" id="KW-0129">CBS domain</keyword>
<protein>
    <recommendedName>
        <fullName evidence="7">CBS domain-containing protein</fullName>
    </recommendedName>
</protein>
<sequence length="336" mass="38266">MIVIKCEDKYIPKVIIDVDRCVGCYMCQKACALAKCISINSITNIAEVIEPADCTGCMACERACPYDCISVINYVEPSIRAKLVISRVKRYMRSPIITVNGDQLIREGAKIMVKYNIASLILREENKIVTETDILTSPNLNMRLKDIGKDTICVDKLCGIEKALEIMLHYGISHLPITSDDKIVGMISFRDVLRAYTRSEIIKDSSHTYVKIDLKTKLREIGERVNVIEGEITLRDAINIMIREKRKALVLKKNNKIGIFTFRDAIRMIAEGKTFDDLIEGRFDIKIFNSDDNITSLIPWIIEKNNRHVIAVDNQNVFLISVKDIAGRTIWIQIRH</sequence>
<dbReference type="SMART" id="SM00116">
    <property type="entry name" value="CBS"/>
    <property type="match status" value="3"/>
</dbReference>
<feature type="domain" description="4Fe-4S ferredoxin-type" evidence="4">
    <location>
        <begin position="45"/>
        <end position="74"/>
    </location>
</feature>
<dbReference type="Gene3D" id="3.30.70.20">
    <property type="match status" value="1"/>
</dbReference>
<dbReference type="GeneID" id="68867221"/>
<dbReference type="InterPro" id="IPR046342">
    <property type="entry name" value="CBS_dom_sf"/>
</dbReference>
<dbReference type="InterPro" id="IPR017896">
    <property type="entry name" value="4Fe4S_Fe-S-bd"/>
</dbReference>
<dbReference type="EMBL" id="AP025226">
    <property type="protein sequence ID" value="BDB99487.1"/>
    <property type="molecule type" value="Genomic_DNA"/>
</dbReference>
<evidence type="ECO:0000259" key="4">
    <source>
        <dbReference type="PROSITE" id="PS51379"/>
    </source>
</evidence>
<dbReference type="PANTHER" id="PTHR48108">
    <property type="entry name" value="CBS DOMAIN-CONTAINING PROTEIN CBSX2, CHLOROPLASTIC"/>
    <property type="match status" value="1"/>
</dbReference>
<gene>
    <name evidence="5" type="ORF">SACC_25040</name>
</gene>
<evidence type="ECO:0008006" key="7">
    <source>
        <dbReference type="Google" id="ProtNLM"/>
    </source>
</evidence>
<accession>A0AAQ4CUK6</accession>
<evidence type="ECO:0000313" key="6">
    <source>
        <dbReference type="Proteomes" id="UP001319921"/>
    </source>
</evidence>
<dbReference type="SUPFAM" id="SSF54631">
    <property type="entry name" value="CBS-domain pair"/>
    <property type="match status" value="2"/>
</dbReference>
<dbReference type="PANTHER" id="PTHR48108:SF26">
    <property type="entry name" value="CBS DOMAIN-CONTAINING PROTEIN DDB_G0289609"/>
    <property type="match status" value="1"/>
</dbReference>
<dbReference type="Proteomes" id="UP001319921">
    <property type="component" value="Chromosome"/>
</dbReference>
<evidence type="ECO:0000256" key="2">
    <source>
        <dbReference type="PROSITE-ProRule" id="PRU00703"/>
    </source>
</evidence>
<dbReference type="CDD" id="cd02205">
    <property type="entry name" value="CBS_pair_SF"/>
    <property type="match status" value="1"/>
</dbReference>
<dbReference type="PROSITE" id="PS51371">
    <property type="entry name" value="CBS"/>
    <property type="match status" value="1"/>
</dbReference>
<dbReference type="GO" id="GO:0016491">
    <property type="term" value="F:oxidoreductase activity"/>
    <property type="evidence" value="ECO:0007669"/>
    <property type="project" value="UniProtKB-ARBA"/>
</dbReference>
<dbReference type="Pfam" id="PF00571">
    <property type="entry name" value="CBS"/>
    <property type="match status" value="3"/>
</dbReference>
<dbReference type="PROSITE" id="PS51379">
    <property type="entry name" value="4FE4S_FER_2"/>
    <property type="match status" value="2"/>
</dbReference>
<feature type="domain" description="4Fe-4S ferredoxin-type" evidence="4">
    <location>
        <begin position="12"/>
        <end position="42"/>
    </location>
</feature>
<keyword evidence="1" id="KW-0677">Repeat</keyword>
<feature type="domain" description="CBS" evidence="3">
    <location>
        <begin position="147"/>
        <end position="205"/>
    </location>
</feature>